<name>A0AAD4QRD7_9BILA</name>
<dbReference type="AlphaFoldDB" id="A0AAD4QRD7"/>
<reference evidence="1" key="1">
    <citation type="submission" date="2022-01" db="EMBL/GenBank/DDBJ databases">
        <title>Genome Sequence Resource for Two Populations of Ditylenchus destructor, the Migratory Endoparasitic Phytonematode.</title>
        <authorList>
            <person name="Zhang H."/>
            <person name="Lin R."/>
            <person name="Xie B."/>
        </authorList>
    </citation>
    <scope>NUCLEOTIDE SEQUENCE</scope>
    <source>
        <strain evidence="1">BazhouSP</strain>
    </source>
</reference>
<dbReference type="Proteomes" id="UP001201812">
    <property type="component" value="Unassembled WGS sequence"/>
</dbReference>
<keyword evidence="2" id="KW-1185">Reference proteome</keyword>
<evidence type="ECO:0000313" key="1">
    <source>
        <dbReference type="EMBL" id="KAI1692095.1"/>
    </source>
</evidence>
<gene>
    <name evidence="1" type="ORF">DdX_21441</name>
</gene>
<organism evidence="1 2">
    <name type="scientific">Ditylenchus destructor</name>
    <dbReference type="NCBI Taxonomy" id="166010"/>
    <lineage>
        <taxon>Eukaryota</taxon>
        <taxon>Metazoa</taxon>
        <taxon>Ecdysozoa</taxon>
        <taxon>Nematoda</taxon>
        <taxon>Chromadorea</taxon>
        <taxon>Rhabditida</taxon>
        <taxon>Tylenchina</taxon>
        <taxon>Tylenchomorpha</taxon>
        <taxon>Sphaerularioidea</taxon>
        <taxon>Anguinidae</taxon>
        <taxon>Anguininae</taxon>
        <taxon>Ditylenchus</taxon>
    </lineage>
</organism>
<protein>
    <submittedName>
        <fullName evidence="1">Uncharacterized protein</fullName>
    </submittedName>
</protein>
<evidence type="ECO:0000313" key="2">
    <source>
        <dbReference type="Proteomes" id="UP001201812"/>
    </source>
</evidence>
<sequence length="86" mass="10154">MDIASREQLLPQNSEQIPTKRNIWNQLGLDTQLDVFQCLRAYDLYRNGRFASRQWHNMIENHRGILPKFRQLPDCRESNMVGIGPI</sequence>
<accession>A0AAD4QRD7</accession>
<comment type="caution">
    <text evidence="1">The sequence shown here is derived from an EMBL/GenBank/DDBJ whole genome shotgun (WGS) entry which is preliminary data.</text>
</comment>
<proteinExistence type="predicted"/>
<dbReference type="EMBL" id="JAKKPZ010000826">
    <property type="protein sequence ID" value="KAI1692095.1"/>
    <property type="molecule type" value="Genomic_DNA"/>
</dbReference>